<dbReference type="SUPFAM" id="SSF53474">
    <property type="entry name" value="alpha/beta-Hydrolases"/>
    <property type="match status" value="1"/>
</dbReference>
<accession>A0A2V1K2J5</accession>
<dbReference type="Proteomes" id="UP000245212">
    <property type="component" value="Unassembled WGS sequence"/>
</dbReference>
<evidence type="ECO:0000313" key="2">
    <source>
        <dbReference type="EMBL" id="PWF23131.1"/>
    </source>
</evidence>
<proteinExistence type="predicted"/>
<keyword evidence="3" id="KW-1185">Reference proteome</keyword>
<sequence>MTVFNHRDGEHLQINDARIYYEQQGHQDGPALIFLHGGLGDVETFNTLAAHLGKTYRLIGIDSRGQGKSTLGTSPLTYKRIQEDVEAVVRHLALTNASIIGHSDGGIAALRLAASGTPWINKLITIGAHWALSANDPTREMYAGITAADWREMFPEEVDRYLALNPEPDFERLMTAVRTLWLDDSEEGYPGETVCTISASLLVVRGDDDPLVSRTNAVELADRVAGAKLLNLPFADHSAQESQSQWLLPVLNTFLQTH</sequence>
<comment type="caution">
    <text evidence="2">The sequence shown here is derived from an EMBL/GenBank/DDBJ whole genome shotgun (WGS) entry which is preliminary data.</text>
</comment>
<dbReference type="RefSeq" id="WP_109061745.1">
    <property type="nucleotide sequence ID" value="NZ_QETA01000003.1"/>
</dbReference>
<name>A0A2V1K2J5_9BURK</name>
<dbReference type="Pfam" id="PF00561">
    <property type="entry name" value="Abhydrolase_1"/>
    <property type="match status" value="1"/>
</dbReference>
<dbReference type="InterPro" id="IPR000073">
    <property type="entry name" value="AB_hydrolase_1"/>
</dbReference>
<dbReference type="Gene3D" id="3.40.50.1820">
    <property type="entry name" value="alpha/beta hydrolase"/>
    <property type="match status" value="1"/>
</dbReference>
<dbReference type="EMBL" id="QETA01000003">
    <property type="protein sequence ID" value="PWF23131.1"/>
    <property type="molecule type" value="Genomic_DNA"/>
</dbReference>
<reference evidence="3" key="1">
    <citation type="submission" date="2018-05" db="EMBL/GenBank/DDBJ databases">
        <authorList>
            <person name="Li Y."/>
        </authorList>
    </citation>
    <scope>NUCLEOTIDE SEQUENCE [LARGE SCALE GENOMIC DNA]</scope>
    <source>
        <strain evidence="3">3d-2-2</strain>
    </source>
</reference>
<feature type="domain" description="AB hydrolase-1" evidence="1">
    <location>
        <begin position="30"/>
        <end position="175"/>
    </location>
</feature>
<dbReference type="PANTHER" id="PTHR43433">
    <property type="entry name" value="HYDROLASE, ALPHA/BETA FOLD FAMILY PROTEIN"/>
    <property type="match status" value="1"/>
</dbReference>
<protein>
    <recommendedName>
        <fullName evidence="1">AB hydrolase-1 domain-containing protein</fullName>
    </recommendedName>
</protein>
<gene>
    <name evidence="2" type="ORF">DD235_09055</name>
</gene>
<dbReference type="InterPro" id="IPR050471">
    <property type="entry name" value="AB_hydrolase"/>
</dbReference>
<organism evidence="2 3">
    <name type="scientific">Corticimicrobacter populi</name>
    <dbReference type="NCBI Taxonomy" id="2175229"/>
    <lineage>
        <taxon>Bacteria</taxon>
        <taxon>Pseudomonadati</taxon>
        <taxon>Pseudomonadota</taxon>
        <taxon>Betaproteobacteria</taxon>
        <taxon>Burkholderiales</taxon>
        <taxon>Alcaligenaceae</taxon>
        <taxon>Corticimicrobacter</taxon>
    </lineage>
</organism>
<dbReference type="PANTHER" id="PTHR43433:SF1">
    <property type="entry name" value="BLL5160 PROTEIN"/>
    <property type="match status" value="1"/>
</dbReference>
<dbReference type="AlphaFoldDB" id="A0A2V1K2J5"/>
<evidence type="ECO:0000313" key="3">
    <source>
        <dbReference type="Proteomes" id="UP000245212"/>
    </source>
</evidence>
<evidence type="ECO:0000259" key="1">
    <source>
        <dbReference type="Pfam" id="PF00561"/>
    </source>
</evidence>
<dbReference type="InterPro" id="IPR029058">
    <property type="entry name" value="AB_hydrolase_fold"/>
</dbReference>